<feature type="coiled-coil region" evidence="1">
    <location>
        <begin position="7"/>
        <end position="83"/>
    </location>
</feature>
<accession>E4Z784</accession>
<evidence type="ECO:0000256" key="1">
    <source>
        <dbReference type="SAM" id="Coils"/>
    </source>
</evidence>
<evidence type="ECO:0000256" key="2">
    <source>
        <dbReference type="SAM" id="MobiDB-lite"/>
    </source>
</evidence>
<dbReference type="Pfam" id="PF15372">
    <property type="entry name" value="DUF4600"/>
    <property type="match status" value="1"/>
</dbReference>
<gene>
    <name evidence="3" type="ORF">GSOID_T00028170001</name>
</gene>
<keyword evidence="1" id="KW-0175">Coiled coil</keyword>
<proteinExistence type="predicted"/>
<protein>
    <submittedName>
        <fullName evidence="3">Uncharacterized protein</fullName>
    </submittedName>
</protein>
<organism evidence="3">
    <name type="scientific">Oikopleura dioica</name>
    <name type="common">Tunicate</name>
    <dbReference type="NCBI Taxonomy" id="34765"/>
    <lineage>
        <taxon>Eukaryota</taxon>
        <taxon>Metazoa</taxon>
        <taxon>Chordata</taxon>
        <taxon>Tunicata</taxon>
        <taxon>Appendicularia</taxon>
        <taxon>Copelata</taxon>
        <taxon>Oikopleuridae</taxon>
        <taxon>Oikopleura</taxon>
    </lineage>
</organism>
<dbReference type="Proteomes" id="UP000011014">
    <property type="component" value="Unassembled WGS sequence"/>
</dbReference>
<dbReference type="EMBL" id="FN658389">
    <property type="protein sequence ID" value="CBY43562.1"/>
    <property type="molecule type" value="Genomic_DNA"/>
</dbReference>
<name>E4Z784_OIKDI</name>
<feature type="coiled-coil region" evidence="1">
    <location>
        <begin position="133"/>
        <end position="160"/>
    </location>
</feature>
<dbReference type="InterPro" id="IPR028022">
    <property type="entry name" value="DUF4600"/>
</dbReference>
<feature type="region of interest" description="Disordered" evidence="2">
    <location>
        <begin position="164"/>
        <end position="202"/>
    </location>
</feature>
<reference evidence="3" key="1">
    <citation type="journal article" date="2010" name="Science">
        <title>Plasticity of animal genome architecture unmasked by rapid evolution of a pelagic tunicate.</title>
        <authorList>
            <person name="Denoeud F."/>
            <person name="Henriet S."/>
            <person name="Mungpakdee S."/>
            <person name="Aury J.M."/>
            <person name="Da Silva C."/>
            <person name="Brinkmann H."/>
            <person name="Mikhaleva J."/>
            <person name="Olsen L.C."/>
            <person name="Jubin C."/>
            <person name="Canestro C."/>
            <person name="Bouquet J.M."/>
            <person name="Danks G."/>
            <person name="Poulain J."/>
            <person name="Campsteijn C."/>
            <person name="Adamski M."/>
            <person name="Cross I."/>
            <person name="Yadetie F."/>
            <person name="Muffato M."/>
            <person name="Louis A."/>
            <person name="Butcher S."/>
            <person name="Tsagkogeorga G."/>
            <person name="Konrad A."/>
            <person name="Singh S."/>
            <person name="Jensen M.F."/>
            <person name="Cong E.H."/>
            <person name="Eikeseth-Otteraa H."/>
            <person name="Noel B."/>
            <person name="Anthouard V."/>
            <person name="Porcel B.M."/>
            <person name="Kachouri-Lafond R."/>
            <person name="Nishino A."/>
            <person name="Ugolini M."/>
            <person name="Chourrout P."/>
            <person name="Nishida H."/>
            <person name="Aasland R."/>
            <person name="Huzurbazar S."/>
            <person name="Westhof E."/>
            <person name="Delsuc F."/>
            <person name="Lehrach H."/>
            <person name="Reinhardt R."/>
            <person name="Weissenbach J."/>
            <person name="Roy S.W."/>
            <person name="Artiguenave F."/>
            <person name="Postlethwait J.H."/>
            <person name="Manak J.R."/>
            <person name="Thompson E.M."/>
            <person name="Jaillon O."/>
            <person name="Du Pasquier L."/>
            <person name="Boudinot P."/>
            <person name="Liberles D.A."/>
            <person name="Volff J.N."/>
            <person name="Philippe H."/>
            <person name="Lenhard B."/>
            <person name="Roest Crollius H."/>
            <person name="Wincker P."/>
            <person name="Chourrout D."/>
        </authorList>
    </citation>
    <scope>NUCLEOTIDE SEQUENCE [LARGE SCALE GENOMIC DNA]</scope>
</reference>
<feature type="compositionally biased region" description="Low complexity" evidence="2">
    <location>
        <begin position="190"/>
        <end position="202"/>
    </location>
</feature>
<dbReference type="AlphaFoldDB" id="E4Z784"/>
<sequence length="202" mass="23544">MINSRNASELEREIEDEMNNIRIMEASTKKMQNNLRNLEKEKQKIQKEEDDLTRQYEALRKKNDQLEAKLAREQKSASSTTSQSKDLTVLPAKTKWLPSLDFNEDDLAKMTDKEINSLVIKLEREQKIADGNLKNSEWKLDQEAKNYHEAQRKVENARLVGLRANQDFKRHQQLTPVQSSNERHSDSRASMHSKSSKSKNSF</sequence>
<evidence type="ECO:0000313" key="3">
    <source>
        <dbReference type="EMBL" id="CBY43562.1"/>
    </source>
</evidence>